<protein>
    <recommendedName>
        <fullName evidence="3">6-bladed beta-propeller</fullName>
    </recommendedName>
</protein>
<gene>
    <name evidence="1" type="ORF">ACFO3O_11490</name>
</gene>
<dbReference type="EMBL" id="JBHSFV010000006">
    <property type="protein sequence ID" value="MFC4634535.1"/>
    <property type="molecule type" value="Genomic_DNA"/>
</dbReference>
<evidence type="ECO:0000313" key="1">
    <source>
        <dbReference type="EMBL" id="MFC4634535.1"/>
    </source>
</evidence>
<sequence>MKKIVSISSFLFLLYACSTSDSSTEVATVTLSIEKELGQLSDNSYIADIRSMDFKDNQFYLADYTRNELLVLSEDLVLKNTIGNGGEGPGEFRGAGSITVSDDFIYAVNDGKQTVEVFKGDIHIKTINPQIMLGGGTSLRFGVIKDTFYFSDPESQNSISQFTSDHKISSFGEIHKFPNLSQTLLQNYTHVLMHSNGMISISDNLPVITFYDLNKNKLSTLDYSDIPIIQEHMDFLERNPTEENSYYILATDAHVFSDTLYVLLTLQSDKGPVSNKVLEIKVNKNGELLITRILDLGEGWFTALCANKTDLLSFNTSTGNLMKFQL</sequence>
<name>A0ABV9HZN4_9FLAO</name>
<proteinExistence type="predicted"/>
<dbReference type="RefSeq" id="WP_379978883.1">
    <property type="nucleotide sequence ID" value="NZ_JBHSFV010000006.1"/>
</dbReference>
<dbReference type="Gene3D" id="2.120.10.30">
    <property type="entry name" value="TolB, C-terminal domain"/>
    <property type="match status" value="1"/>
</dbReference>
<evidence type="ECO:0000313" key="2">
    <source>
        <dbReference type="Proteomes" id="UP001596043"/>
    </source>
</evidence>
<dbReference type="SUPFAM" id="SSF63825">
    <property type="entry name" value="YWTD domain"/>
    <property type="match status" value="1"/>
</dbReference>
<organism evidence="1 2">
    <name type="scientific">Dokdonia ponticola</name>
    <dbReference type="NCBI Taxonomy" id="2041041"/>
    <lineage>
        <taxon>Bacteria</taxon>
        <taxon>Pseudomonadati</taxon>
        <taxon>Bacteroidota</taxon>
        <taxon>Flavobacteriia</taxon>
        <taxon>Flavobacteriales</taxon>
        <taxon>Flavobacteriaceae</taxon>
        <taxon>Dokdonia</taxon>
    </lineage>
</organism>
<dbReference type="InterPro" id="IPR011042">
    <property type="entry name" value="6-blade_b-propeller_TolB-like"/>
</dbReference>
<reference evidence="2" key="1">
    <citation type="journal article" date="2019" name="Int. J. Syst. Evol. Microbiol.">
        <title>The Global Catalogue of Microorganisms (GCM) 10K type strain sequencing project: providing services to taxonomists for standard genome sequencing and annotation.</title>
        <authorList>
            <consortium name="The Broad Institute Genomics Platform"/>
            <consortium name="The Broad Institute Genome Sequencing Center for Infectious Disease"/>
            <person name="Wu L."/>
            <person name="Ma J."/>
        </authorList>
    </citation>
    <scope>NUCLEOTIDE SEQUENCE [LARGE SCALE GENOMIC DNA]</scope>
    <source>
        <strain evidence="2">YJ-61-S</strain>
    </source>
</reference>
<evidence type="ECO:0008006" key="3">
    <source>
        <dbReference type="Google" id="ProtNLM"/>
    </source>
</evidence>
<dbReference type="PROSITE" id="PS51257">
    <property type="entry name" value="PROKAR_LIPOPROTEIN"/>
    <property type="match status" value="1"/>
</dbReference>
<dbReference type="Proteomes" id="UP001596043">
    <property type="component" value="Unassembled WGS sequence"/>
</dbReference>
<accession>A0ABV9HZN4</accession>
<keyword evidence="2" id="KW-1185">Reference proteome</keyword>
<comment type="caution">
    <text evidence="1">The sequence shown here is derived from an EMBL/GenBank/DDBJ whole genome shotgun (WGS) entry which is preliminary data.</text>
</comment>